<protein>
    <submittedName>
        <fullName evidence="1">Uncharacterized protein</fullName>
    </submittedName>
</protein>
<sequence length="39" mass="4594">MVFPTPLPTHCSRRREKPLFPMYFCRRLHGASGKMVFPT</sequence>
<dbReference type="AlphaFoldDB" id="A0A9I9E2R0"/>
<organism evidence="1">
    <name type="scientific">Cucumis melo</name>
    <name type="common">Muskmelon</name>
    <dbReference type="NCBI Taxonomy" id="3656"/>
    <lineage>
        <taxon>Eukaryota</taxon>
        <taxon>Viridiplantae</taxon>
        <taxon>Streptophyta</taxon>
        <taxon>Embryophyta</taxon>
        <taxon>Tracheophyta</taxon>
        <taxon>Spermatophyta</taxon>
        <taxon>Magnoliopsida</taxon>
        <taxon>eudicotyledons</taxon>
        <taxon>Gunneridae</taxon>
        <taxon>Pentapetalae</taxon>
        <taxon>rosids</taxon>
        <taxon>fabids</taxon>
        <taxon>Cucurbitales</taxon>
        <taxon>Cucurbitaceae</taxon>
        <taxon>Benincaseae</taxon>
        <taxon>Cucumis</taxon>
    </lineage>
</organism>
<dbReference type="Gramene" id="MELO3C027810.2.1">
    <property type="protein sequence ID" value="MELO3C027810.2.1"/>
    <property type="gene ID" value="MELO3C027810.2"/>
</dbReference>
<accession>A0A9I9E2R0</accession>
<reference evidence="1" key="1">
    <citation type="submission" date="2023-03" db="UniProtKB">
        <authorList>
            <consortium name="EnsemblPlants"/>
        </authorList>
    </citation>
    <scope>IDENTIFICATION</scope>
</reference>
<proteinExistence type="predicted"/>
<dbReference type="EnsemblPlants" id="MELO3C027810.2.1">
    <property type="protein sequence ID" value="MELO3C027810.2.1"/>
    <property type="gene ID" value="MELO3C027810.2"/>
</dbReference>
<name>A0A9I9E2R0_CUCME</name>
<evidence type="ECO:0000313" key="1">
    <source>
        <dbReference type="EnsemblPlants" id="MELO3C027810.2.1"/>
    </source>
</evidence>